<name>A0A068WXU6_ECHGR</name>
<organism evidence="1">
    <name type="scientific">Echinococcus granulosus</name>
    <name type="common">Hydatid tapeworm</name>
    <dbReference type="NCBI Taxonomy" id="6210"/>
    <lineage>
        <taxon>Eukaryota</taxon>
        <taxon>Metazoa</taxon>
        <taxon>Spiralia</taxon>
        <taxon>Lophotrochozoa</taxon>
        <taxon>Platyhelminthes</taxon>
        <taxon>Cestoda</taxon>
        <taxon>Eucestoda</taxon>
        <taxon>Cyclophyllidea</taxon>
        <taxon>Taeniidae</taxon>
        <taxon>Echinococcus</taxon>
        <taxon>Echinococcus granulosus group</taxon>
    </lineage>
</organism>
<dbReference type="EMBL" id="LK028615">
    <property type="protein sequence ID" value="CDS24692.1"/>
    <property type="molecule type" value="Genomic_DNA"/>
</dbReference>
<dbReference type="AlphaFoldDB" id="A0A068WXU6"/>
<reference evidence="1 2" key="1">
    <citation type="journal article" date="2013" name="Nature">
        <title>The genomes of four tapeworm species reveal adaptations to parasitism.</title>
        <authorList>
            <person name="Tsai I.J."/>
            <person name="Zarowiecki M."/>
            <person name="Holroyd N."/>
            <person name="Garciarrubio A."/>
            <person name="Sanchez-Flores A."/>
            <person name="Brooks K.L."/>
            <person name="Tracey A."/>
            <person name="Bobes R.J."/>
            <person name="Fragoso G."/>
            <person name="Sciutto E."/>
            <person name="Aslett M."/>
            <person name="Beasley H."/>
            <person name="Bennett H.M."/>
            <person name="Cai J."/>
            <person name="Camicia F."/>
            <person name="Clark R."/>
            <person name="Cucher M."/>
            <person name="De Silva N."/>
            <person name="Day T.A."/>
            <person name="Deplazes P."/>
            <person name="Estrada K."/>
            <person name="Fernandez C."/>
            <person name="Holland P.W."/>
            <person name="Hou J."/>
            <person name="Hu S."/>
            <person name="Huckvale T."/>
            <person name="Hung S.S."/>
            <person name="Kamenetzky L."/>
            <person name="Keane J.A."/>
            <person name="Kiss F."/>
            <person name="Koziol U."/>
            <person name="Lambert O."/>
            <person name="Liu K."/>
            <person name="Luo X."/>
            <person name="Luo Y."/>
            <person name="Macchiaroli N."/>
            <person name="Nichol S."/>
            <person name="Paps J."/>
            <person name="Parkinson J."/>
            <person name="Pouchkina-Stantcheva N."/>
            <person name="Riddiford N."/>
            <person name="Rosenzvit M."/>
            <person name="Salinas G."/>
            <person name="Wasmuth J.D."/>
            <person name="Zamanian M."/>
            <person name="Zheng Y."/>
            <person name="Cai X."/>
            <person name="Soberon X."/>
            <person name="Olson P.D."/>
            <person name="Laclette J.P."/>
            <person name="Brehm K."/>
            <person name="Berriman M."/>
            <person name="Garciarrubio A."/>
            <person name="Bobes R.J."/>
            <person name="Fragoso G."/>
            <person name="Sanchez-Flores A."/>
            <person name="Estrada K."/>
            <person name="Cevallos M.A."/>
            <person name="Morett E."/>
            <person name="Gonzalez V."/>
            <person name="Portillo T."/>
            <person name="Ochoa-Leyva A."/>
            <person name="Jose M.V."/>
            <person name="Sciutto E."/>
            <person name="Landa A."/>
            <person name="Jimenez L."/>
            <person name="Valdes V."/>
            <person name="Carrero J.C."/>
            <person name="Larralde C."/>
            <person name="Morales-Montor J."/>
            <person name="Limon-Lason J."/>
            <person name="Soberon X."/>
            <person name="Laclette J.P."/>
        </authorList>
    </citation>
    <scope>NUCLEOTIDE SEQUENCE [LARGE SCALE GENOMIC DNA]</scope>
</reference>
<evidence type="ECO:0000313" key="1">
    <source>
        <dbReference type="EMBL" id="CDS24692.1"/>
    </source>
</evidence>
<dbReference type="Proteomes" id="UP000492820">
    <property type="component" value="Unassembled WGS sequence"/>
</dbReference>
<protein>
    <submittedName>
        <fullName evidence="3">Gamma-tubulin complex component</fullName>
    </submittedName>
</protein>
<proteinExistence type="predicted"/>
<evidence type="ECO:0000313" key="2">
    <source>
        <dbReference type="Proteomes" id="UP000492820"/>
    </source>
</evidence>
<accession>A0A068WXU6</accession>
<evidence type="ECO:0000313" key="3">
    <source>
        <dbReference type="WBParaSite" id="EgrG_000578300"/>
    </source>
</evidence>
<sequence length="241" mass="27565">MQFCHECESGEVGELYNASAKHRRESSNLRHKYLNMEADISSDISQNLLNKLFLDSDNALKRILLYIFKLTYEKRQINHGSISLKTEYEGMSRSVHQEVEEDENKIIIMKQFLLFLAEAFYPKLAQCLKWFRLCDAESVFAAYTSNQGICFHVPADDDIEEAVANPTVSTILALRSTVHVHCTTSQASLAFYSWQYTLQKLFDISPPPTFTCLLPRIILITCSRLLTGNHKSPEPSFLTVL</sequence>
<gene>
    <name evidence="1" type="ORF">EgrG_000578300</name>
</gene>
<reference evidence="1" key="2">
    <citation type="submission" date="2014-06" db="EMBL/GenBank/DDBJ databases">
        <authorList>
            <person name="Aslett M."/>
        </authorList>
    </citation>
    <scope>NUCLEOTIDE SEQUENCE</scope>
</reference>
<dbReference type="WBParaSite" id="EgrG_000578300">
    <property type="protein sequence ID" value="EgrG_000578300"/>
    <property type="gene ID" value="EgrG_000578300"/>
</dbReference>
<reference evidence="3" key="3">
    <citation type="submission" date="2020-10" db="UniProtKB">
        <authorList>
            <consortium name="WormBaseParasite"/>
        </authorList>
    </citation>
    <scope>IDENTIFICATION</scope>
</reference>